<organism evidence="1 2">
    <name type="scientific">Eumeta variegata</name>
    <name type="common">Bagworm moth</name>
    <name type="synonym">Eumeta japonica</name>
    <dbReference type="NCBI Taxonomy" id="151549"/>
    <lineage>
        <taxon>Eukaryota</taxon>
        <taxon>Metazoa</taxon>
        <taxon>Ecdysozoa</taxon>
        <taxon>Arthropoda</taxon>
        <taxon>Hexapoda</taxon>
        <taxon>Insecta</taxon>
        <taxon>Pterygota</taxon>
        <taxon>Neoptera</taxon>
        <taxon>Endopterygota</taxon>
        <taxon>Lepidoptera</taxon>
        <taxon>Glossata</taxon>
        <taxon>Ditrysia</taxon>
        <taxon>Tineoidea</taxon>
        <taxon>Psychidae</taxon>
        <taxon>Oiketicinae</taxon>
        <taxon>Eumeta</taxon>
    </lineage>
</organism>
<comment type="caution">
    <text evidence="1">The sequence shown here is derived from an EMBL/GenBank/DDBJ whole genome shotgun (WGS) entry which is preliminary data.</text>
</comment>
<dbReference type="Proteomes" id="UP000299102">
    <property type="component" value="Unassembled WGS sequence"/>
</dbReference>
<protein>
    <submittedName>
        <fullName evidence="1">Uncharacterized protein</fullName>
    </submittedName>
</protein>
<accession>A0A4C2A1N8</accession>
<dbReference type="EMBL" id="BGZK01002529">
    <property type="protein sequence ID" value="GBP94646.1"/>
    <property type="molecule type" value="Genomic_DNA"/>
</dbReference>
<dbReference type="OrthoDB" id="8063408at2759"/>
<name>A0A4C2A1N8_EUMVA</name>
<dbReference type="AlphaFoldDB" id="A0A4C2A1N8"/>
<evidence type="ECO:0000313" key="1">
    <source>
        <dbReference type="EMBL" id="GBP94646.1"/>
    </source>
</evidence>
<sequence length="223" mass="26002">MEIIGHLIKSADDVLETFEIGLRARKKASDMGVYRMAPATLAEILGFDEDGVIPEPHHGLSSEFEDNRIPKLFSQGQLNDLVKYLNLSKDADERKTRNLLLPGVSSYWFRYLKKEFTRYFSLEDNRDQANHWTEKFWQPRELKVGEKNFLQKTWIPQHKVLLPPLHIKLGLMKHFENHFLEMEPIPRLLAIQEADSTRVTPLRVVSAMASVTTYWLLKRLFAP</sequence>
<evidence type="ECO:0000313" key="2">
    <source>
        <dbReference type="Proteomes" id="UP000299102"/>
    </source>
</evidence>
<reference evidence="1 2" key="1">
    <citation type="journal article" date="2019" name="Commun. Biol.">
        <title>The bagworm genome reveals a unique fibroin gene that provides high tensile strength.</title>
        <authorList>
            <person name="Kono N."/>
            <person name="Nakamura H."/>
            <person name="Ohtoshi R."/>
            <person name="Tomita M."/>
            <person name="Numata K."/>
            <person name="Arakawa K."/>
        </authorList>
    </citation>
    <scope>NUCLEOTIDE SEQUENCE [LARGE SCALE GENOMIC DNA]</scope>
</reference>
<proteinExistence type="predicted"/>
<keyword evidence="2" id="KW-1185">Reference proteome</keyword>
<gene>
    <name evidence="1" type="ORF">EVAR_100941_1</name>
</gene>